<feature type="binding site" evidence="10">
    <location>
        <position position="296"/>
    </location>
    <ligand>
        <name>UDP-N-acetyl-alpha-D-glucosamine</name>
        <dbReference type="ChEBI" id="CHEBI:57705"/>
    </ligand>
</feature>
<keyword evidence="2 10" id="KW-0132">Cell division</keyword>
<keyword evidence="9 10" id="KW-0961">Cell wall biogenesis/degradation</keyword>
<keyword evidence="4 10" id="KW-0808">Transferase</keyword>
<dbReference type="GO" id="GO:0050511">
    <property type="term" value="F:undecaprenyldiphospho-muramoylpentapeptide beta-N-acetylglucosaminyltransferase activity"/>
    <property type="evidence" value="ECO:0007669"/>
    <property type="project" value="UniProtKB-UniRule"/>
</dbReference>
<accession>A0A0H3FWY3</accession>
<feature type="binding site" evidence="10">
    <location>
        <position position="124"/>
    </location>
    <ligand>
        <name>UDP-N-acetyl-alpha-D-glucosamine</name>
        <dbReference type="ChEBI" id="CHEBI:57705"/>
    </ligand>
</feature>
<feature type="domain" description="Glycosyl transferase family 28 C-terminal" evidence="13">
    <location>
        <begin position="189"/>
        <end position="354"/>
    </location>
</feature>
<evidence type="ECO:0000256" key="1">
    <source>
        <dbReference type="ARBA" id="ARBA00022475"/>
    </source>
</evidence>
<dbReference type="GO" id="GO:0051991">
    <property type="term" value="F:UDP-N-acetyl-D-glucosamine:N-acetylmuramoyl-L-alanyl-D-glutamyl-meso-2,6-diaminopimelyl-D-alanyl-D-alanine-diphosphoundecaprenol 4-beta-N-acetylglucosaminlytransferase activity"/>
    <property type="evidence" value="ECO:0007669"/>
    <property type="project" value="RHEA"/>
</dbReference>
<dbReference type="PANTHER" id="PTHR21015:SF22">
    <property type="entry name" value="GLYCOSYLTRANSFERASE"/>
    <property type="match status" value="1"/>
</dbReference>
<feature type="binding site" evidence="10">
    <location>
        <position position="167"/>
    </location>
    <ligand>
        <name>UDP-N-acetyl-alpha-D-glucosamine</name>
        <dbReference type="ChEBI" id="CHEBI:57705"/>
    </ligand>
</feature>
<keyword evidence="8 10" id="KW-0131">Cell cycle</keyword>
<dbReference type="GO" id="GO:0051301">
    <property type="term" value="P:cell division"/>
    <property type="evidence" value="ECO:0007669"/>
    <property type="project" value="UniProtKB-KW"/>
</dbReference>
<dbReference type="Pfam" id="PF04101">
    <property type="entry name" value="Glyco_tran_28_C"/>
    <property type="match status" value="1"/>
</dbReference>
<evidence type="ECO:0000256" key="9">
    <source>
        <dbReference type="ARBA" id="ARBA00023316"/>
    </source>
</evidence>
<keyword evidence="10" id="KW-0997">Cell inner membrane</keyword>
<dbReference type="UniPathway" id="UPA00219"/>
<evidence type="ECO:0000256" key="8">
    <source>
        <dbReference type="ARBA" id="ARBA00023306"/>
    </source>
</evidence>
<dbReference type="AlphaFoldDB" id="A0A0H3FWY3"/>
<evidence type="ECO:0000256" key="11">
    <source>
        <dbReference type="SAM" id="MobiDB-lite"/>
    </source>
</evidence>
<evidence type="ECO:0000256" key="5">
    <source>
        <dbReference type="ARBA" id="ARBA00022960"/>
    </source>
</evidence>
<dbReference type="HOGENOM" id="CLU_037404_2_1_5"/>
<dbReference type="NCBIfam" id="TIGR01133">
    <property type="entry name" value="murG"/>
    <property type="match status" value="1"/>
</dbReference>
<keyword evidence="7 10" id="KW-0472">Membrane</keyword>
<comment type="caution">
    <text evidence="10">Lacks conserved residue(s) required for the propagation of feature annotation.</text>
</comment>
<dbReference type="OrthoDB" id="9808936at2"/>
<dbReference type="KEGG" id="zmm:Zmob_0463"/>
<comment type="function">
    <text evidence="10">Cell wall formation. Catalyzes the transfer of a GlcNAc subunit on undecaprenyl-pyrophosphoryl-MurNAc-pentapeptide (lipid intermediate I) to form undecaprenyl-pyrophosphoryl-MurNAc-(pentapeptide)GlcNAc (lipid intermediate II).</text>
</comment>
<dbReference type="InterPro" id="IPR007235">
    <property type="entry name" value="Glyco_trans_28_C"/>
</dbReference>
<evidence type="ECO:0000256" key="3">
    <source>
        <dbReference type="ARBA" id="ARBA00022676"/>
    </source>
</evidence>
<dbReference type="PANTHER" id="PTHR21015">
    <property type="entry name" value="UDP-N-ACETYLGLUCOSAMINE--N-ACETYLMURAMYL-(PENTAPEPTIDE) PYROPHOSPHORYL-UNDECAPRENOL N-ACETYLGLUCOSAMINE TRANSFERASE 1"/>
    <property type="match status" value="1"/>
</dbReference>
<evidence type="ECO:0000256" key="10">
    <source>
        <dbReference type="HAMAP-Rule" id="MF_00033"/>
    </source>
</evidence>
<evidence type="ECO:0000313" key="14">
    <source>
        <dbReference type="EMBL" id="AEH62309.1"/>
    </source>
</evidence>
<dbReference type="GO" id="GO:0008360">
    <property type="term" value="P:regulation of cell shape"/>
    <property type="evidence" value="ECO:0007669"/>
    <property type="project" value="UniProtKB-KW"/>
</dbReference>
<feature type="compositionally biased region" description="Basic and acidic residues" evidence="11">
    <location>
        <begin position="377"/>
        <end position="387"/>
    </location>
</feature>
<feature type="binding site" evidence="10">
    <location>
        <position position="195"/>
    </location>
    <ligand>
        <name>UDP-N-acetyl-alpha-D-glucosamine</name>
        <dbReference type="ChEBI" id="CHEBI:57705"/>
    </ligand>
</feature>
<comment type="catalytic activity">
    <reaction evidence="10">
        <text>di-trans,octa-cis-undecaprenyl diphospho-N-acetyl-alpha-D-muramoyl-L-alanyl-D-glutamyl-meso-2,6-diaminopimeloyl-D-alanyl-D-alanine + UDP-N-acetyl-alpha-D-glucosamine = di-trans,octa-cis-undecaprenyl diphospho-[N-acetyl-alpha-D-glucosaminyl-(1-&gt;4)]-N-acetyl-alpha-D-muramoyl-L-alanyl-D-glutamyl-meso-2,6-diaminopimeloyl-D-alanyl-D-alanine + UDP + H(+)</text>
        <dbReference type="Rhea" id="RHEA:31227"/>
        <dbReference type="ChEBI" id="CHEBI:15378"/>
        <dbReference type="ChEBI" id="CHEBI:57705"/>
        <dbReference type="ChEBI" id="CHEBI:58223"/>
        <dbReference type="ChEBI" id="CHEBI:61387"/>
        <dbReference type="ChEBI" id="CHEBI:61388"/>
        <dbReference type="EC" id="2.4.1.227"/>
    </reaction>
</comment>
<dbReference type="Pfam" id="PF03033">
    <property type="entry name" value="Glyco_transf_28"/>
    <property type="match status" value="1"/>
</dbReference>
<dbReference type="SUPFAM" id="SSF53756">
    <property type="entry name" value="UDP-Glycosyltransferase/glycogen phosphorylase"/>
    <property type="match status" value="1"/>
</dbReference>
<sequence length="387" mass="42381">MNGSRQYILAAGGTGGHMIPAHALAVELMRRGHHVALVTDERGTRFPELFKDVQIHQLPAGRLTGGVKGLFQAMRNIWAGRERALTLYENFTPAAVVGFGGYPALPALLAAFKAKIPTVIHEQNAVMGRTNRFLAGRVDAIATAYHQVDRLKKRYRRKTEVTGNPVRDEVLFLRDLPYPPLSDNSIFRILVVGGSQGASILSEVVPEGLGLLPLHLRRRLQVTQQCRPEDLEKTRAQYAKLGIPADISTYMADLPQRLGWSHLVISRAGASTIAELGVAGRPAILIPYPAAMDNHQYANARELVSAGGARLIDQRRFNPFELAKQIQKMALEPSALKNAAARARQVGYPDAVEKLADLVERVGGDLPQQNSIEEDSTFEKNQEGAVA</sequence>
<dbReference type="InterPro" id="IPR004276">
    <property type="entry name" value="GlycoTrans_28_N"/>
</dbReference>
<dbReference type="EC" id="2.4.1.227" evidence="10"/>
<evidence type="ECO:0000259" key="12">
    <source>
        <dbReference type="Pfam" id="PF03033"/>
    </source>
</evidence>
<feature type="domain" description="Glycosyltransferase family 28 N-terminal" evidence="12">
    <location>
        <begin position="8"/>
        <end position="142"/>
    </location>
</feature>
<evidence type="ECO:0000256" key="7">
    <source>
        <dbReference type="ARBA" id="ARBA00023136"/>
    </source>
</evidence>
<feature type="region of interest" description="Disordered" evidence="11">
    <location>
        <begin position="364"/>
        <end position="387"/>
    </location>
</feature>
<dbReference type="GO" id="GO:0005886">
    <property type="term" value="C:plasma membrane"/>
    <property type="evidence" value="ECO:0007669"/>
    <property type="project" value="UniProtKB-SubCell"/>
</dbReference>
<name>A0A0H3FWY3_ZYMMA</name>
<dbReference type="InterPro" id="IPR006009">
    <property type="entry name" value="GlcNAc_MurG"/>
</dbReference>
<dbReference type="CDD" id="cd03785">
    <property type="entry name" value="GT28_MurG"/>
    <property type="match status" value="1"/>
</dbReference>
<reference evidence="14 15" key="1">
    <citation type="journal article" date="2011" name="J. Bacteriol.">
        <title>Genome sequence of the ethanol-producing Zymomonas mobilis subsp. mobilis lectotype strain ATCC 10988.</title>
        <authorList>
            <person name="Pappas K.M."/>
            <person name="Kouvelis V.N."/>
            <person name="Saunders E."/>
            <person name="Brettin T.S."/>
            <person name="Bruce D."/>
            <person name="Detter C."/>
            <person name="Balakireva M."/>
            <person name="Han C.S."/>
            <person name="Savvakis G."/>
            <person name="Kyrpides N.C."/>
            <person name="Typas M.A."/>
        </authorList>
    </citation>
    <scope>NUCLEOTIDE SEQUENCE [LARGE SCALE GENOMIC DNA]</scope>
    <source>
        <strain evidence="15">ATCC 10988 / DSM 424 / CCUG 17860 / LMG 404 / NCIMB 8938 / NRRL B-806 / ZM1</strain>
    </source>
</reference>
<organism evidence="14 15">
    <name type="scientific">Zymomonas mobilis subsp. mobilis (strain ATCC 10988 / DSM 424 / LMG 404 / NCIMB 8938 / NRRL B-806 / ZM1)</name>
    <dbReference type="NCBI Taxonomy" id="555217"/>
    <lineage>
        <taxon>Bacteria</taxon>
        <taxon>Pseudomonadati</taxon>
        <taxon>Pseudomonadota</taxon>
        <taxon>Alphaproteobacteria</taxon>
        <taxon>Sphingomonadales</taxon>
        <taxon>Zymomonadaceae</taxon>
        <taxon>Zymomonas</taxon>
    </lineage>
</organism>
<feature type="binding site" evidence="10">
    <location>
        <begin position="14"/>
        <end position="16"/>
    </location>
    <ligand>
        <name>UDP-N-acetyl-alpha-D-glucosamine</name>
        <dbReference type="ChEBI" id="CHEBI:57705"/>
    </ligand>
</feature>
<dbReference type="Gene3D" id="3.40.50.2000">
    <property type="entry name" value="Glycogen Phosphorylase B"/>
    <property type="match status" value="2"/>
</dbReference>
<evidence type="ECO:0000313" key="15">
    <source>
        <dbReference type="Proteomes" id="UP000001494"/>
    </source>
</evidence>
<protein>
    <recommendedName>
        <fullName evidence="10">UDP-N-acetylglucosamine--N-acetylmuramyl-(pentapeptide) pyrophosphoryl-undecaprenol N-acetylglucosamine transferase</fullName>
        <ecNumber evidence="10">2.4.1.227</ecNumber>
    </recommendedName>
    <alternativeName>
        <fullName evidence="10">Undecaprenyl-PP-MurNAc-pentapeptide-UDPGlcNAc GlcNAc transferase</fullName>
    </alternativeName>
</protein>
<keyword evidence="5 10" id="KW-0133">Cell shape</keyword>
<evidence type="ECO:0000256" key="2">
    <source>
        <dbReference type="ARBA" id="ARBA00022618"/>
    </source>
</evidence>
<evidence type="ECO:0000256" key="4">
    <source>
        <dbReference type="ARBA" id="ARBA00022679"/>
    </source>
</evidence>
<evidence type="ECO:0000259" key="13">
    <source>
        <dbReference type="Pfam" id="PF04101"/>
    </source>
</evidence>
<comment type="similarity">
    <text evidence="10">Belongs to the glycosyltransferase 28 family. MurG subfamily.</text>
</comment>
<keyword evidence="1 10" id="KW-1003">Cell membrane</keyword>
<dbReference type="EMBL" id="CP002850">
    <property type="protein sequence ID" value="AEH62309.1"/>
    <property type="molecule type" value="Genomic_DNA"/>
</dbReference>
<dbReference type="GO" id="GO:0005975">
    <property type="term" value="P:carbohydrate metabolic process"/>
    <property type="evidence" value="ECO:0007669"/>
    <property type="project" value="InterPro"/>
</dbReference>
<comment type="subcellular location">
    <subcellularLocation>
        <location evidence="10">Cell inner membrane</location>
        <topology evidence="10">Peripheral membrane protein</topology>
        <orientation evidence="10">Cytoplasmic side</orientation>
    </subcellularLocation>
</comment>
<proteinExistence type="inferred from homology"/>
<gene>
    <name evidence="10" type="primary">murG</name>
    <name evidence="14" type="ordered locus">Zmob_0463</name>
</gene>
<dbReference type="eggNOG" id="COG0707">
    <property type="taxonomic scope" value="Bacteria"/>
</dbReference>
<dbReference type="RefSeq" id="WP_014500529.1">
    <property type="nucleotide sequence ID" value="NC_017262.1"/>
</dbReference>
<dbReference type="HAMAP" id="MF_00033">
    <property type="entry name" value="MurG"/>
    <property type="match status" value="1"/>
</dbReference>
<comment type="pathway">
    <text evidence="10">Cell wall biogenesis; peptidoglycan biosynthesis.</text>
</comment>
<dbReference type="GO" id="GO:0071555">
    <property type="term" value="P:cell wall organization"/>
    <property type="evidence" value="ECO:0007669"/>
    <property type="project" value="UniProtKB-KW"/>
</dbReference>
<keyword evidence="3 10" id="KW-0328">Glycosyltransferase</keyword>
<dbReference type="Proteomes" id="UP000001494">
    <property type="component" value="Chromosome"/>
</dbReference>
<dbReference type="GO" id="GO:0009252">
    <property type="term" value="P:peptidoglycan biosynthetic process"/>
    <property type="evidence" value="ECO:0007669"/>
    <property type="project" value="UniProtKB-UniRule"/>
</dbReference>
<evidence type="ECO:0000256" key="6">
    <source>
        <dbReference type="ARBA" id="ARBA00022984"/>
    </source>
</evidence>
<keyword evidence="6 10" id="KW-0573">Peptidoglycan synthesis</keyword>